<feature type="domain" description="G-protein coupled receptors family 1 profile" evidence="10">
    <location>
        <begin position="35"/>
        <end position="146"/>
    </location>
</feature>
<evidence type="ECO:0000313" key="11">
    <source>
        <dbReference type="EMBL" id="CAH3038103.1"/>
    </source>
</evidence>
<feature type="transmembrane region" description="Helical" evidence="9">
    <location>
        <begin position="20"/>
        <end position="43"/>
    </location>
</feature>
<dbReference type="GO" id="GO:0004930">
    <property type="term" value="F:G protein-coupled receptor activity"/>
    <property type="evidence" value="ECO:0007669"/>
    <property type="project" value="UniProtKB-KW"/>
</dbReference>
<dbReference type="SUPFAM" id="SSF81321">
    <property type="entry name" value="Family A G protein-coupled receptor-like"/>
    <property type="match status" value="1"/>
</dbReference>
<dbReference type="Proteomes" id="UP001159428">
    <property type="component" value="Unassembled WGS sequence"/>
</dbReference>
<keyword evidence="7" id="KW-0675">Receptor</keyword>
<comment type="caution">
    <text evidence="11">The sequence shown here is derived from an EMBL/GenBank/DDBJ whole genome shotgun (WGS) entry which is preliminary data.</text>
</comment>
<keyword evidence="8" id="KW-0807">Transducer</keyword>
<dbReference type="Gene3D" id="1.20.1070.10">
    <property type="entry name" value="Rhodopsin 7-helix transmembrane proteins"/>
    <property type="match status" value="1"/>
</dbReference>
<proteinExistence type="predicted"/>
<evidence type="ECO:0000256" key="3">
    <source>
        <dbReference type="ARBA" id="ARBA00022692"/>
    </source>
</evidence>
<evidence type="ECO:0000256" key="5">
    <source>
        <dbReference type="ARBA" id="ARBA00023040"/>
    </source>
</evidence>
<evidence type="ECO:0000256" key="7">
    <source>
        <dbReference type="ARBA" id="ARBA00023170"/>
    </source>
</evidence>
<gene>
    <name evidence="11" type="ORF">PMEA_00021526</name>
</gene>
<dbReference type="InterPro" id="IPR017452">
    <property type="entry name" value="GPCR_Rhodpsn_7TM"/>
</dbReference>
<comment type="subcellular location">
    <subcellularLocation>
        <location evidence="1">Cell membrane</location>
        <topology evidence="1">Multi-pass membrane protein</topology>
    </subcellularLocation>
</comment>
<protein>
    <recommendedName>
        <fullName evidence="10">G-protein coupled receptors family 1 profile domain-containing protein</fullName>
    </recommendedName>
</protein>
<dbReference type="PROSITE" id="PS50262">
    <property type="entry name" value="G_PROTEIN_RECEP_F1_2"/>
    <property type="match status" value="1"/>
</dbReference>
<evidence type="ECO:0000259" key="10">
    <source>
        <dbReference type="PROSITE" id="PS50262"/>
    </source>
</evidence>
<feature type="transmembrane region" description="Helical" evidence="9">
    <location>
        <begin position="86"/>
        <end position="108"/>
    </location>
</feature>
<reference evidence="11 12" key="1">
    <citation type="submission" date="2022-05" db="EMBL/GenBank/DDBJ databases">
        <authorList>
            <consortium name="Genoscope - CEA"/>
            <person name="William W."/>
        </authorList>
    </citation>
    <scope>NUCLEOTIDE SEQUENCE [LARGE SCALE GENOMIC DNA]</scope>
</reference>
<evidence type="ECO:0000256" key="8">
    <source>
        <dbReference type="ARBA" id="ARBA00023224"/>
    </source>
</evidence>
<keyword evidence="12" id="KW-1185">Reference proteome</keyword>
<evidence type="ECO:0000313" key="12">
    <source>
        <dbReference type="Proteomes" id="UP001159428"/>
    </source>
</evidence>
<dbReference type="AlphaFoldDB" id="A0AAU9VZ22"/>
<keyword evidence="4 9" id="KW-1133">Transmembrane helix</keyword>
<evidence type="ECO:0000256" key="2">
    <source>
        <dbReference type="ARBA" id="ARBA00022475"/>
    </source>
</evidence>
<evidence type="ECO:0000256" key="9">
    <source>
        <dbReference type="SAM" id="Phobius"/>
    </source>
</evidence>
<dbReference type="PANTHER" id="PTHR24249">
    <property type="entry name" value="HISTAMINE RECEPTOR-RELATED G-PROTEIN COUPLED RECEPTOR"/>
    <property type="match status" value="1"/>
</dbReference>
<keyword evidence="3 9" id="KW-0812">Transmembrane</keyword>
<evidence type="ECO:0000256" key="4">
    <source>
        <dbReference type="ARBA" id="ARBA00022989"/>
    </source>
</evidence>
<organism evidence="11 12">
    <name type="scientific">Pocillopora meandrina</name>
    <dbReference type="NCBI Taxonomy" id="46732"/>
    <lineage>
        <taxon>Eukaryota</taxon>
        <taxon>Metazoa</taxon>
        <taxon>Cnidaria</taxon>
        <taxon>Anthozoa</taxon>
        <taxon>Hexacorallia</taxon>
        <taxon>Scleractinia</taxon>
        <taxon>Astrocoeniina</taxon>
        <taxon>Pocilloporidae</taxon>
        <taxon>Pocillopora</taxon>
    </lineage>
</organism>
<dbReference type="EMBL" id="CALNXJ010000004">
    <property type="protein sequence ID" value="CAH3038103.1"/>
    <property type="molecule type" value="Genomic_DNA"/>
</dbReference>
<dbReference type="GO" id="GO:0005886">
    <property type="term" value="C:plasma membrane"/>
    <property type="evidence" value="ECO:0007669"/>
    <property type="project" value="UniProtKB-SubCell"/>
</dbReference>
<keyword evidence="5" id="KW-0297">G-protein coupled receptor</keyword>
<evidence type="ECO:0000256" key="1">
    <source>
        <dbReference type="ARBA" id="ARBA00004651"/>
    </source>
</evidence>
<evidence type="ECO:0000256" key="6">
    <source>
        <dbReference type="ARBA" id="ARBA00023136"/>
    </source>
</evidence>
<name>A0AAU9VZ22_9CNID</name>
<accession>A0AAU9VZ22</accession>
<sequence>MYGCPRFWHNNQYFPGLLKFLVIISSLLSFTTALTNISILFALPEVTSVHPPSKPLLRSLTMTDFGSSLIAQPLAITMILSSLKGTGISVMLQFSAFIASTIFSGVSLSQLTTISLDRLLALLLGIRYRHVVTFRRVRAVVFFHHG</sequence>
<dbReference type="InterPro" id="IPR050569">
    <property type="entry name" value="TAAR"/>
</dbReference>
<keyword evidence="6 9" id="KW-0472">Membrane</keyword>
<keyword evidence="2" id="KW-1003">Cell membrane</keyword>